<evidence type="ECO:0000313" key="1">
    <source>
        <dbReference type="EMBL" id="EEB26627.1"/>
    </source>
</evidence>
<dbReference type="AlphaFoldDB" id="B6VUG4"/>
<name>B6VUG4_9BACT</name>
<evidence type="ECO:0000313" key="2">
    <source>
        <dbReference type="Proteomes" id="UP000004849"/>
    </source>
</evidence>
<organism evidence="1 2">
    <name type="scientific">Phocaeicola dorei DSM 17855</name>
    <dbReference type="NCBI Taxonomy" id="483217"/>
    <lineage>
        <taxon>Bacteria</taxon>
        <taxon>Pseudomonadati</taxon>
        <taxon>Bacteroidota</taxon>
        <taxon>Bacteroidia</taxon>
        <taxon>Bacteroidales</taxon>
        <taxon>Bacteroidaceae</taxon>
        <taxon>Phocaeicola</taxon>
    </lineage>
</organism>
<dbReference type="EMBL" id="ABWZ01000015">
    <property type="protein sequence ID" value="EEB26627.1"/>
    <property type="molecule type" value="Genomic_DNA"/>
</dbReference>
<reference evidence="1 2" key="1">
    <citation type="submission" date="2008-10" db="EMBL/GenBank/DDBJ databases">
        <title>Draft genome sequence of Bacteroides dorei (DSM 17855).</title>
        <authorList>
            <person name="Sudarsanam P."/>
            <person name="Ley R."/>
            <person name="Guruge J."/>
            <person name="Turnbaugh P.J."/>
            <person name="Mahowald M."/>
            <person name="Liep D."/>
            <person name="Gordon J."/>
        </authorList>
    </citation>
    <scope>NUCLEOTIDE SEQUENCE [LARGE SCALE GENOMIC DNA]</scope>
    <source>
        <strain evidence="1 2">DSM 17855</strain>
    </source>
</reference>
<reference evidence="1 2" key="2">
    <citation type="submission" date="2008-10" db="EMBL/GenBank/DDBJ databases">
        <authorList>
            <person name="Fulton L."/>
            <person name="Clifton S."/>
            <person name="Fulton B."/>
            <person name="Xu J."/>
            <person name="Minx P."/>
            <person name="Pepin K.H."/>
            <person name="Johnson M."/>
            <person name="Thiruvilangam P."/>
            <person name="Bhonagiri V."/>
            <person name="Nash W.E."/>
            <person name="Mardis E.R."/>
            <person name="Wilson R.K."/>
        </authorList>
    </citation>
    <scope>NUCLEOTIDE SEQUENCE [LARGE SCALE GENOMIC DNA]</scope>
    <source>
        <strain evidence="1 2">DSM 17855</strain>
    </source>
</reference>
<proteinExistence type="predicted"/>
<dbReference type="HOGENOM" id="CLU_3284815_0_0_10"/>
<sequence length="40" mass="4679">MDELMQRNHLWSPSGEIERKLLKQPKAPDDVGYVIELTIK</sequence>
<gene>
    <name evidence="1" type="ORF">BACDOR_00937</name>
</gene>
<protein>
    <submittedName>
        <fullName evidence="1">Uncharacterized protein</fullName>
    </submittedName>
</protein>
<accession>B6VUG4</accession>
<dbReference type="Proteomes" id="UP000004849">
    <property type="component" value="Unassembled WGS sequence"/>
</dbReference>